<protein>
    <submittedName>
        <fullName evidence="2">Thiamine phosphate synthase</fullName>
    </submittedName>
</protein>
<evidence type="ECO:0000313" key="2">
    <source>
        <dbReference type="EMBL" id="RAI59713.1"/>
    </source>
</evidence>
<feature type="domain" description="Thiamine phosphate synthase/TenI" evidence="1">
    <location>
        <begin position="82"/>
        <end position="204"/>
    </location>
</feature>
<evidence type="ECO:0000259" key="1">
    <source>
        <dbReference type="Pfam" id="PF02581"/>
    </source>
</evidence>
<proteinExistence type="predicted"/>
<dbReference type="GO" id="GO:0009228">
    <property type="term" value="P:thiamine biosynthetic process"/>
    <property type="evidence" value="ECO:0007669"/>
    <property type="project" value="UniProtKB-KW"/>
</dbReference>
<dbReference type="SUPFAM" id="SSF51391">
    <property type="entry name" value="Thiamin phosphate synthase"/>
    <property type="match status" value="1"/>
</dbReference>
<organism evidence="2 3">
    <name type="scientific">Roseicella frigidaeris</name>
    <dbReference type="NCBI Taxonomy" id="2230885"/>
    <lineage>
        <taxon>Bacteria</taxon>
        <taxon>Pseudomonadati</taxon>
        <taxon>Pseudomonadota</taxon>
        <taxon>Alphaproteobacteria</taxon>
        <taxon>Acetobacterales</taxon>
        <taxon>Roseomonadaceae</taxon>
        <taxon>Roseicella</taxon>
    </lineage>
</organism>
<dbReference type="OrthoDB" id="8446047at2"/>
<name>A0A327MCE9_9PROT</name>
<gene>
    <name evidence="2" type="ORF">DOO78_08685</name>
</gene>
<sequence length="222" mass="22579">MGDVIGKAHAVPRLAPGVGGWKRRGLLAAARRLHPPRGGARLPRLWLLGDPVRLPDPRAAAAGLPPGAAVIARGLAPAVTAGLAAVARRRGLHLLVAAEGRAALALGAGLHLPERRGTTGLLPFLLARRRRRRLLTVAAHGRAGLARARRLGADAVLLSPVFPTASHPGAAGLGPCRWAALARRAGRPAVALGGIAGDNAGRLPRWAGGLAAIGALGLPHHA</sequence>
<accession>A0A327MCE9</accession>
<comment type="caution">
    <text evidence="2">The sequence shown here is derived from an EMBL/GenBank/DDBJ whole genome shotgun (WGS) entry which is preliminary data.</text>
</comment>
<dbReference type="InterPro" id="IPR013785">
    <property type="entry name" value="Aldolase_TIM"/>
</dbReference>
<dbReference type="InterPro" id="IPR022998">
    <property type="entry name" value="ThiamineP_synth_TenI"/>
</dbReference>
<dbReference type="EMBL" id="QLIX01000004">
    <property type="protein sequence ID" value="RAI59713.1"/>
    <property type="molecule type" value="Genomic_DNA"/>
</dbReference>
<dbReference type="Proteomes" id="UP000249065">
    <property type="component" value="Unassembled WGS sequence"/>
</dbReference>
<reference evidence="3" key="1">
    <citation type="submission" date="2018-06" db="EMBL/GenBank/DDBJ databases">
        <authorList>
            <person name="Khan S.A."/>
        </authorList>
    </citation>
    <scope>NUCLEOTIDE SEQUENCE [LARGE SCALE GENOMIC DNA]</scope>
    <source>
        <strain evidence="3">DB-1506</strain>
    </source>
</reference>
<evidence type="ECO:0000313" key="3">
    <source>
        <dbReference type="Proteomes" id="UP000249065"/>
    </source>
</evidence>
<dbReference type="AlphaFoldDB" id="A0A327MCE9"/>
<dbReference type="CDD" id="cd00564">
    <property type="entry name" value="TMP_TenI"/>
    <property type="match status" value="1"/>
</dbReference>
<dbReference type="Gene3D" id="3.20.20.70">
    <property type="entry name" value="Aldolase class I"/>
    <property type="match status" value="1"/>
</dbReference>
<keyword evidence="3" id="KW-1185">Reference proteome</keyword>
<dbReference type="Pfam" id="PF02581">
    <property type="entry name" value="TMP-TENI"/>
    <property type="match status" value="1"/>
</dbReference>
<dbReference type="InterPro" id="IPR036206">
    <property type="entry name" value="ThiamineP_synth_sf"/>
</dbReference>